<proteinExistence type="predicted"/>
<evidence type="ECO:0000259" key="1">
    <source>
        <dbReference type="Pfam" id="PF16537"/>
    </source>
</evidence>
<dbReference type="InterPro" id="IPR032389">
    <property type="entry name" value="GspB_C"/>
</dbReference>
<dbReference type="GO" id="GO:0015627">
    <property type="term" value="C:type II protein secretion system complex"/>
    <property type="evidence" value="ECO:0007669"/>
    <property type="project" value="InterPro"/>
</dbReference>
<sequence length="166" mass="18232">TIGSLLIINIGILSVIMLTPTQIAQEIHDDPLPISPDKKLEKELFSEMVEEAVPSTPKTGAIINQDTEIPTKTPMVPVTPVSENRPQVAAGLPTFNALRAQGILPLGDLHLDIHVYSSQATERFVFLNMSKYRENMVLAEGPILHSITPDGVVLEYNGIQFLLPRE</sequence>
<feature type="domain" description="Type II secretion system protein GspB C-terminal" evidence="1">
    <location>
        <begin position="109"/>
        <end position="164"/>
    </location>
</feature>
<feature type="non-terminal residue" evidence="2">
    <location>
        <position position="1"/>
    </location>
</feature>
<gene>
    <name evidence="2" type="ORF">METZ01_LOCUS404427</name>
</gene>
<dbReference type="Pfam" id="PF16537">
    <property type="entry name" value="T2SSB"/>
    <property type="match status" value="1"/>
</dbReference>
<reference evidence="2" key="1">
    <citation type="submission" date="2018-05" db="EMBL/GenBank/DDBJ databases">
        <authorList>
            <person name="Lanie J.A."/>
            <person name="Ng W.-L."/>
            <person name="Kazmierczak K.M."/>
            <person name="Andrzejewski T.M."/>
            <person name="Davidsen T.M."/>
            <person name="Wayne K.J."/>
            <person name="Tettelin H."/>
            <person name="Glass J.I."/>
            <person name="Rusch D."/>
            <person name="Podicherti R."/>
            <person name="Tsui H.-C.T."/>
            <person name="Winkler M.E."/>
        </authorList>
    </citation>
    <scope>NUCLEOTIDE SEQUENCE</scope>
</reference>
<evidence type="ECO:0000313" key="2">
    <source>
        <dbReference type="EMBL" id="SVD51573.1"/>
    </source>
</evidence>
<accession>A0A382VYJ2</accession>
<organism evidence="2">
    <name type="scientific">marine metagenome</name>
    <dbReference type="NCBI Taxonomy" id="408172"/>
    <lineage>
        <taxon>unclassified sequences</taxon>
        <taxon>metagenomes</taxon>
        <taxon>ecological metagenomes</taxon>
    </lineage>
</organism>
<dbReference type="AlphaFoldDB" id="A0A382VYJ2"/>
<dbReference type="EMBL" id="UINC01155617">
    <property type="protein sequence ID" value="SVD51573.1"/>
    <property type="molecule type" value="Genomic_DNA"/>
</dbReference>
<protein>
    <recommendedName>
        <fullName evidence="1">Type II secretion system protein GspB C-terminal domain-containing protein</fullName>
    </recommendedName>
</protein>
<name>A0A382VYJ2_9ZZZZ</name>